<evidence type="ECO:0000259" key="1">
    <source>
        <dbReference type="Pfam" id="PF03417"/>
    </source>
</evidence>
<keyword evidence="3" id="KW-1185">Reference proteome</keyword>
<protein>
    <recommendedName>
        <fullName evidence="1">Peptidase C45 hydrolase domain-containing protein</fullName>
    </recommendedName>
</protein>
<dbReference type="InterPro" id="IPR005079">
    <property type="entry name" value="Peptidase_C45_hydrolase"/>
</dbReference>
<dbReference type="InterPro" id="IPR047794">
    <property type="entry name" value="C45_proenzyme-like"/>
</dbReference>
<proteinExistence type="predicted"/>
<dbReference type="RefSeq" id="WP_071654925.1">
    <property type="nucleotide sequence ID" value="NZ_MLCF01000007.1"/>
</dbReference>
<dbReference type="Proteomes" id="UP000243342">
    <property type="component" value="Unassembled WGS sequence"/>
</dbReference>
<dbReference type="NCBIfam" id="NF040521">
    <property type="entry name" value="C45_proenzyme"/>
    <property type="match status" value="1"/>
</dbReference>
<name>A0A1J7BK68_9ACTN</name>
<dbReference type="Pfam" id="PF03417">
    <property type="entry name" value="AAT"/>
    <property type="match status" value="1"/>
</dbReference>
<dbReference type="AlphaFoldDB" id="A0A1J7BK68"/>
<organism evidence="2 3">
    <name type="scientific">Mangrovactinospora gilvigrisea</name>
    <dbReference type="NCBI Taxonomy" id="1428644"/>
    <lineage>
        <taxon>Bacteria</taxon>
        <taxon>Bacillati</taxon>
        <taxon>Actinomycetota</taxon>
        <taxon>Actinomycetes</taxon>
        <taxon>Kitasatosporales</taxon>
        <taxon>Streptomycetaceae</taxon>
        <taxon>Mangrovactinospora</taxon>
    </lineage>
</organism>
<sequence length="307" mass="32962">MRPPVDFRAHDLGDGRDERWTRWARAQYDALEGSLDLEKAPAVRRLVDRHLPELVPELERLAAAMDRPHAAELLADAVRPPASLFACTQRAVGGELLRNYDFPPDECSGAVLRSGFLRPVLGMSEVVWGLLDGMNGDGLALSLTFGGRQVLGEGLSILLVQRYLLETCGTVGEALAALRGMPIASAQNITLVDGERAATVFVGPDLDAPVLAEDACAANHQHLPVPPAQEEGTRTGARIAAIRAAKSEPEAVRAALLAPPVHVPLGDWGGTLYAAHYRPAAGGVSYLWPDDPAWEQSLYRFEPGPPP</sequence>
<gene>
    <name evidence="2" type="ORF">BIV57_02315</name>
</gene>
<accession>A0A1J7BK68</accession>
<dbReference type="Gene3D" id="3.60.60.10">
    <property type="entry name" value="Penicillin V Acylase, Chain A"/>
    <property type="match status" value="1"/>
</dbReference>
<feature type="domain" description="Peptidase C45 hydrolase" evidence="1">
    <location>
        <begin position="96"/>
        <end position="289"/>
    </location>
</feature>
<evidence type="ECO:0000313" key="2">
    <source>
        <dbReference type="EMBL" id="OIV39083.1"/>
    </source>
</evidence>
<reference evidence="2 3" key="1">
    <citation type="submission" date="2016-10" db="EMBL/GenBank/DDBJ databases">
        <title>Genome sequence of Streptomyces gilvigriseus MUSC 26.</title>
        <authorList>
            <person name="Lee L.-H."/>
            <person name="Ser H.-L."/>
        </authorList>
    </citation>
    <scope>NUCLEOTIDE SEQUENCE [LARGE SCALE GENOMIC DNA]</scope>
    <source>
        <strain evidence="2 3">MUSC 26</strain>
    </source>
</reference>
<dbReference type="EMBL" id="MLCF01000007">
    <property type="protein sequence ID" value="OIV39083.1"/>
    <property type="molecule type" value="Genomic_DNA"/>
</dbReference>
<dbReference type="OrthoDB" id="8617387at2"/>
<comment type="caution">
    <text evidence="2">The sequence shown here is derived from an EMBL/GenBank/DDBJ whole genome shotgun (WGS) entry which is preliminary data.</text>
</comment>
<dbReference type="STRING" id="1428644.BIV57_02315"/>
<evidence type="ECO:0000313" key="3">
    <source>
        <dbReference type="Proteomes" id="UP000243342"/>
    </source>
</evidence>